<dbReference type="Proteomes" id="UP000009045">
    <property type="component" value="Plasmid pSmeSM11c"/>
</dbReference>
<dbReference type="HOGENOM" id="CLU_3358532_0_0_5"/>
<evidence type="ECO:0008006" key="3">
    <source>
        <dbReference type="Google" id="ProtNLM"/>
    </source>
</evidence>
<name>F7XBX4_SINMM</name>
<organism evidence="1 2">
    <name type="scientific">Sinorhizobium meliloti (strain SM11)</name>
    <dbReference type="NCBI Taxonomy" id="707241"/>
    <lineage>
        <taxon>Bacteria</taxon>
        <taxon>Pseudomonadati</taxon>
        <taxon>Pseudomonadota</taxon>
        <taxon>Alphaproteobacteria</taxon>
        <taxon>Hyphomicrobiales</taxon>
        <taxon>Rhizobiaceae</taxon>
        <taxon>Sinorhizobium/Ensifer group</taxon>
        <taxon>Sinorhizobium</taxon>
    </lineage>
</organism>
<evidence type="ECO:0000313" key="1">
    <source>
        <dbReference type="EMBL" id="AEH82561.1"/>
    </source>
</evidence>
<dbReference type="InterPro" id="IPR009799">
    <property type="entry name" value="EthD_dom"/>
</dbReference>
<dbReference type="KEGG" id="smx:SM11_pC1488"/>
<proteinExistence type="predicted"/>
<gene>
    <name evidence="1" type="ordered locus">SM11_pC1488</name>
</gene>
<evidence type="ECO:0000313" key="2">
    <source>
        <dbReference type="Proteomes" id="UP000009045"/>
    </source>
</evidence>
<dbReference type="AlphaFoldDB" id="F7XBX4"/>
<dbReference type="EMBL" id="CP001831">
    <property type="protein sequence ID" value="AEH82561.1"/>
    <property type="molecule type" value="Genomic_DNA"/>
</dbReference>
<dbReference type="NCBIfam" id="TIGR02118">
    <property type="entry name" value="EthD family reductase"/>
    <property type="match status" value="1"/>
</dbReference>
<reference evidence="1 2" key="1">
    <citation type="journal article" date="2011" name="J. Biotechnol.">
        <title>The complete genome sequence of the dominant Sinorhizobium meliloti field isolate SM11 extends the S. meliloti pan-genome.</title>
        <authorList>
            <person name="Schneiker-Bekel S."/>
            <person name="Wibberg D."/>
            <person name="Bekel T."/>
            <person name="Blom J."/>
            <person name="Linke B."/>
            <person name="Neuweger H."/>
            <person name="Stiens M."/>
            <person name="Vorholter F.J."/>
            <person name="Weidner S."/>
            <person name="Goesmann A."/>
            <person name="Puhler A."/>
            <person name="Schluter A."/>
        </authorList>
    </citation>
    <scope>NUCLEOTIDE SEQUENCE [LARGE SCALE GENOMIC DNA]</scope>
    <source>
        <strain evidence="1 2">SM11</strain>
        <plasmid evidence="2">pSmeSM11c</plasmid>
    </source>
</reference>
<keyword evidence="1" id="KW-0614">Plasmid</keyword>
<protein>
    <recommendedName>
        <fullName evidence="3">Ethyl tert-butyl ether degradation EthD</fullName>
    </recommendedName>
</protein>
<accession>F7XBX4</accession>
<dbReference type="GO" id="GO:0016491">
    <property type="term" value="F:oxidoreductase activity"/>
    <property type="evidence" value="ECO:0007669"/>
    <property type="project" value="InterPro"/>
</dbReference>
<dbReference type="Gene3D" id="3.30.70.100">
    <property type="match status" value="1"/>
</dbReference>
<geneLocation type="plasmid" evidence="1 2">
    <name>pSmeSM11c</name>
</geneLocation>
<sequence length="36" mass="3858">MSFQEALGPHRSEIAADVANYTDIAPIVQISEVVEG</sequence>